<name>A0A8S3YWL8_9EUPU</name>
<dbReference type="EMBL" id="CAJHNH020000768">
    <property type="protein sequence ID" value="CAG5119731.1"/>
    <property type="molecule type" value="Genomic_DNA"/>
</dbReference>
<evidence type="ECO:0000313" key="4">
    <source>
        <dbReference type="Proteomes" id="UP000678393"/>
    </source>
</evidence>
<evidence type="ECO:0000256" key="1">
    <source>
        <dbReference type="ARBA" id="ARBA00022614"/>
    </source>
</evidence>
<dbReference type="SMART" id="SM00369">
    <property type="entry name" value="LRR_TYP"/>
    <property type="match status" value="6"/>
</dbReference>
<sequence length="348" mass="38265">KLTKLTGLLLQDTLVQVWDSATLGQLAASLRSLELINVGLFAWPSWISDCHLLYSIKLSRNTLRSIPDDAFNFVEDKLTYLDLSVTGLTQVPKALSSLSRLETLYLSYNNLTDASQIDTITGAPFASKLSYLYLNSAGLNRAANFSNLTILRTLSLSNNKISDIPAGSLPTSLTMFYFSDNSLSNVPKDVASMYGLITLELTNNFITNIESNSFPSSLKYIFLDRNNLTIITNTTFRNLGVLSTLILSSNPISVIAPGAFSDLVSIQSLRLLDSHLTEVPLAFTLLNPWTDIYWSTAQPLSCPCPTLKKLVQWYTSRTNAGDIEATCSNNQSIDAYLRGQCLQTSATP</sequence>
<dbReference type="InterPro" id="IPR001611">
    <property type="entry name" value="Leu-rich_rpt"/>
</dbReference>
<dbReference type="Proteomes" id="UP000678393">
    <property type="component" value="Unassembled WGS sequence"/>
</dbReference>
<gene>
    <name evidence="3" type="ORF">CUNI_LOCUS5289</name>
</gene>
<dbReference type="Pfam" id="PF13855">
    <property type="entry name" value="LRR_8"/>
    <property type="match status" value="2"/>
</dbReference>
<evidence type="ECO:0000256" key="2">
    <source>
        <dbReference type="ARBA" id="ARBA00022737"/>
    </source>
</evidence>
<dbReference type="PANTHER" id="PTHR24366">
    <property type="entry name" value="IG(IMMUNOGLOBULIN) AND LRR(LEUCINE RICH REPEAT) DOMAINS"/>
    <property type="match status" value="1"/>
</dbReference>
<dbReference type="PROSITE" id="PS51450">
    <property type="entry name" value="LRR"/>
    <property type="match status" value="2"/>
</dbReference>
<organism evidence="3 4">
    <name type="scientific">Candidula unifasciata</name>
    <dbReference type="NCBI Taxonomy" id="100452"/>
    <lineage>
        <taxon>Eukaryota</taxon>
        <taxon>Metazoa</taxon>
        <taxon>Spiralia</taxon>
        <taxon>Lophotrochozoa</taxon>
        <taxon>Mollusca</taxon>
        <taxon>Gastropoda</taxon>
        <taxon>Heterobranchia</taxon>
        <taxon>Euthyneura</taxon>
        <taxon>Panpulmonata</taxon>
        <taxon>Eupulmonata</taxon>
        <taxon>Stylommatophora</taxon>
        <taxon>Helicina</taxon>
        <taxon>Helicoidea</taxon>
        <taxon>Geomitridae</taxon>
        <taxon>Candidula</taxon>
    </lineage>
</organism>
<dbReference type="AlphaFoldDB" id="A0A8S3YWL8"/>
<accession>A0A8S3YWL8</accession>
<feature type="non-terminal residue" evidence="3">
    <location>
        <position position="1"/>
    </location>
</feature>
<keyword evidence="4" id="KW-1185">Reference proteome</keyword>
<keyword evidence="1" id="KW-0433">Leucine-rich repeat</keyword>
<protein>
    <submittedName>
        <fullName evidence="3">Uncharacterized protein</fullName>
    </submittedName>
</protein>
<dbReference type="SUPFAM" id="SSF52058">
    <property type="entry name" value="L domain-like"/>
    <property type="match status" value="1"/>
</dbReference>
<proteinExistence type="predicted"/>
<keyword evidence="2" id="KW-0677">Repeat</keyword>
<dbReference type="InterPro" id="IPR003591">
    <property type="entry name" value="Leu-rich_rpt_typical-subtyp"/>
</dbReference>
<dbReference type="OrthoDB" id="6137799at2759"/>
<comment type="caution">
    <text evidence="3">The sequence shown here is derived from an EMBL/GenBank/DDBJ whole genome shotgun (WGS) entry which is preliminary data.</text>
</comment>
<evidence type="ECO:0000313" key="3">
    <source>
        <dbReference type="EMBL" id="CAG5119731.1"/>
    </source>
</evidence>
<reference evidence="3" key="1">
    <citation type="submission" date="2021-04" db="EMBL/GenBank/DDBJ databases">
        <authorList>
            <consortium name="Molecular Ecology Group"/>
        </authorList>
    </citation>
    <scope>NUCLEOTIDE SEQUENCE</scope>
</reference>
<dbReference type="Pfam" id="PF00560">
    <property type="entry name" value="LRR_1"/>
    <property type="match status" value="1"/>
</dbReference>
<dbReference type="InterPro" id="IPR032675">
    <property type="entry name" value="LRR_dom_sf"/>
</dbReference>
<dbReference type="Gene3D" id="3.80.10.10">
    <property type="entry name" value="Ribonuclease Inhibitor"/>
    <property type="match status" value="3"/>
</dbReference>